<reference evidence="1 2" key="1">
    <citation type="submission" date="2011-08" db="EMBL/GenBank/DDBJ databases">
        <authorList>
            <person name="Liu Z.J."/>
            <person name="Shi F.L."/>
            <person name="Lu J.Q."/>
            <person name="Li M."/>
            <person name="Wang Z.L."/>
        </authorList>
    </citation>
    <scope>NUCLEOTIDE SEQUENCE [LARGE SCALE GENOMIC DNA]</scope>
    <source>
        <strain evidence="1 2">USNM 41457</strain>
    </source>
</reference>
<dbReference type="EMBL" id="AFBI03000004">
    <property type="protein sequence ID" value="EJW01559.1"/>
    <property type="molecule type" value="Genomic_DNA"/>
</dbReference>
<reference evidence="2" key="2">
    <citation type="submission" date="2015-07" db="EMBL/GenBank/DDBJ databases">
        <title>Contrasting host-pathogen interactions and genome evolution in two generalist and specialist microsporidian pathogens of mosquitoes.</title>
        <authorList>
            <consortium name="The Broad Institute Genomics Platform"/>
            <consortium name="The Broad Institute Genome Sequencing Center for Infectious Disease"/>
            <person name="Cuomo C.A."/>
            <person name="Sanscrainte N.D."/>
            <person name="Goldberg J.M."/>
            <person name="Heiman D."/>
            <person name="Young S."/>
            <person name="Zeng Q."/>
            <person name="Becnel J.J."/>
            <person name="Birren B.W."/>
        </authorList>
    </citation>
    <scope>NUCLEOTIDE SEQUENCE [LARGE SCALE GENOMIC DNA]</scope>
    <source>
        <strain evidence="2">USNM 41457</strain>
    </source>
</reference>
<dbReference type="AlphaFoldDB" id="J9D1W5"/>
<sequence>MIELNNENNENGKRMIFYIDLIEMGLFEIIKNGSVKDLIAYKNMFPNITSFKSYILSIKNKENENCITFAAKLERHDMIKILIKYGQKIKNIEIKDCRRNARRVYKEELEIYNRYQSGSNIMTFR</sequence>
<evidence type="ECO:0000313" key="1">
    <source>
        <dbReference type="EMBL" id="EJW01559.1"/>
    </source>
</evidence>
<gene>
    <name evidence="1" type="ORF">EDEG_00411</name>
</gene>
<dbReference type="Proteomes" id="UP000003163">
    <property type="component" value="Unassembled WGS sequence"/>
</dbReference>
<organism evidence="1 2">
    <name type="scientific">Edhazardia aedis (strain USNM 41457)</name>
    <name type="common">Microsporidian parasite</name>
    <dbReference type="NCBI Taxonomy" id="1003232"/>
    <lineage>
        <taxon>Eukaryota</taxon>
        <taxon>Fungi</taxon>
        <taxon>Fungi incertae sedis</taxon>
        <taxon>Microsporidia</taxon>
        <taxon>Edhazardia</taxon>
    </lineage>
</organism>
<keyword evidence="2" id="KW-1185">Reference proteome</keyword>
<comment type="caution">
    <text evidence="1">The sequence shown here is derived from an EMBL/GenBank/DDBJ whole genome shotgun (WGS) entry which is preliminary data.</text>
</comment>
<dbReference type="VEuPathDB" id="MicrosporidiaDB:EDEG_00411"/>
<accession>J9D1W5</accession>
<evidence type="ECO:0008006" key="3">
    <source>
        <dbReference type="Google" id="ProtNLM"/>
    </source>
</evidence>
<dbReference type="InParanoid" id="J9D1W5"/>
<name>J9D1W5_EDHAE</name>
<proteinExistence type="predicted"/>
<dbReference type="HOGENOM" id="CLU_1992603_0_0_1"/>
<evidence type="ECO:0000313" key="2">
    <source>
        <dbReference type="Proteomes" id="UP000003163"/>
    </source>
</evidence>
<protein>
    <recommendedName>
        <fullName evidence="3">Ankyrin repeat protein</fullName>
    </recommendedName>
</protein>